<comment type="caution">
    <text evidence="1">The sequence shown here is derived from an EMBL/GenBank/DDBJ whole genome shotgun (WGS) entry which is preliminary data.</text>
</comment>
<protein>
    <submittedName>
        <fullName evidence="1">Uncharacterized protein</fullName>
    </submittedName>
</protein>
<organism evidence="1 2">
    <name type="scientific">Solimicrobium silvestre</name>
    <dbReference type="NCBI Taxonomy" id="2099400"/>
    <lineage>
        <taxon>Bacteria</taxon>
        <taxon>Pseudomonadati</taxon>
        <taxon>Pseudomonadota</taxon>
        <taxon>Betaproteobacteria</taxon>
        <taxon>Burkholderiales</taxon>
        <taxon>Oxalobacteraceae</taxon>
        <taxon>Solimicrobium</taxon>
    </lineage>
</organism>
<keyword evidence="2" id="KW-1185">Reference proteome</keyword>
<dbReference type="AlphaFoldDB" id="A0A2S9GSA1"/>
<name>A0A2S9GSA1_9BURK</name>
<dbReference type="Proteomes" id="UP000237839">
    <property type="component" value="Unassembled WGS sequence"/>
</dbReference>
<evidence type="ECO:0000313" key="1">
    <source>
        <dbReference type="EMBL" id="PRC90593.1"/>
    </source>
</evidence>
<proteinExistence type="predicted"/>
<gene>
    <name evidence="1" type="ORF">S2091_4700</name>
</gene>
<sequence length="40" mass="4157">MPGCALQPSVIGMNELFLSSLNNKKATPSVLADMSGFLSS</sequence>
<dbReference type="EMBL" id="PUGF01000046">
    <property type="protein sequence ID" value="PRC90593.1"/>
    <property type="molecule type" value="Genomic_DNA"/>
</dbReference>
<accession>A0A2S9GSA1</accession>
<reference evidence="1 2" key="1">
    <citation type="submission" date="2018-02" db="EMBL/GenBank/DDBJ databases">
        <title>Solimicrobium silvestre gen. nov., sp. nov., isolated from alpine forest soil.</title>
        <authorList>
            <person name="Margesin R."/>
            <person name="Albuquerque L."/>
            <person name="Zhang D.-C."/>
            <person name="Froufe H.J.C."/>
            <person name="Severino R."/>
            <person name="Roxo I."/>
            <person name="Egas C."/>
            <person name="Da Costa M.S."/>
        </authorList>
    </citation>
    <scope>NUCLEOTIDE SEQUENCE [LARGE SCALE GENOMIC DNA]</scope>
    <source>
        <strain evidence="1 2">S20-91</strain>
    </source>
</reference>
<evidence type="ECO:0000313" key="2">
    <source>
        <dbReference type="Proteomes" id="UP000237839"/>
    </source>
</evidence>